<protein>
    <submittedName>
        <fullName evidence="1">Uncharacterized protein</fullName>
    </submittedName>
</protein>
<proteinExistence type="predicted"/>
<evidence type="ECO:0000313" key="2">
    <source>
        <dbReference type="Proteomes" id="UP000264141"/>
    </source>
</evidence>
<organism evidence="1 2">
    <name type="scientific">Anaerolinea thermolimosa</name>
    <dbReference type="NCBI Taxonomy" id="229919"/>
    <lineage>
        <taxon>Bacteria</taxon>
        <taxon>Bacillati</taxon>
        <taxon>Chloroflexota</taxon>
        <taxon>Anaerolineae</taxon>
        <taxon>Anaerolineales</taxon>
        <taxon>Anaerolineaceae</taxon>
        <taxon>Anaerolinea</taxon>
    </lineage>
</organism>
<accession>A0A3D1JJV1</accession>
<sequence>MTGIQDNRKPAAGTAGQGEASFGAVRQTYFSAQGKPVASLDGHILRKRVRGSVHQLRKPAGWAIDCDILHKARGDGATVVEVDDVESGKVYTAAMRLFDLYGFKFDRGFGAQVGLPLKFWRVEIAGVRQLALWG</sequence>
<comment type="caution">
    <text evidence="1">The sequence shown here is derived from an EMBL/GenBank/DDBJ whole genome shotgun (WGS) entry which is preliminary data.</text>
</comment>
<name>A0A3D1JJV1_9CHLR</name>
<evidence type="ECO:0000313" key="1">
    <source>
        <dbReference type="EMBL" id="HCE18527.1"/>
    </source>
</evidence>
<dbReference type="EMBL" id="DPBP01000045">
    <property type="protein sequence ID" value="HCE18527.1"/>
    <property type="molecule type" value="Genomic_DNA"/>
</dbReference>
<dbReference type="Proteomes" id="UP000264141">
    <property type="component" value="Unassembled WGS sequence"/>
</dbReference>
<dbReference type="AlphaFoldDB" id="A0A3D1JJV1"/>
<gene>
    <name evidence="1" type="ORF">DEQ80_11770</name>
</gene>
<reference evidence="1 2" key="1">
    <citation type="journal article" date="2018" name="Nat. Biotechnol.">
        <title>A standardized bacterial taxonomy based on genome phylogeny substantially revises the tree of life.</title>
        <authorList>
            <person name="Parks D.H."/>
            <person name="Chuvochina M."/>
            <person name="Waite D.W."/>
            <person name="Rinke C."/>
            <person name="Skarshewski A."/>
            <person name="Chaumeil P.A."/>
            <person name="Hugenholtz P."/>
        </authorList>
    </citation>
    <scope>NUCLEOTIDE SEQUENCE [LARGE SCALE GENOMIC DNA]</scope>
    <source>
        <strain evidence="1">UBA8781</strain>
    </source>
</reference>